<name>A0A1B6JNQ2_9HEMI</name>
<gene>
    <name evidence="2" type="ORF">g.54472</name>
</gene>
<feature type="non-terminal residue" evidence="2">
    <location>
        <position position="1"/>
    </location>
</feature>
<accession>A0A1B6JNQ2</accession>
<feature type="compositionally biased region" description="Basic and acidic residues" evidence="1">
    <location>
        <begin position="74"/>
        <end position="83"/>
    </location>
</feature>
<reference evidence="2" key="1">
    <citation type="submission" date="2015-11" db="EMBL/GenBank/DDBJ databases">
        <title>De novo transcriptome assembly of four potential Pierce s Disease insect vectors from Arizona vineyards.</title>
        <authorList>
            <person name="Tassone E.E."/>
        </authorList>
    </citation>
    <scope>NUCLEOTIDE SEQUENCE</scope>
</reference>
<protein>
    <recommendedName>
        <fullName evidence="3">Fau protein</fullName>
    </recommendedName>
</protein>
<feature type="region of interest" description="Disordered" evidence="1">
    <location>
        <begin position="68"/>
        <end position="172"/>
    </location>
</feature>
<evidence type="ECO:0008006" key="3">
    <source>
        <dbReference type="Google" id="ProtNLM"/>
    </source>
</evidence>
<dbReference type="AlphaFoldDB" id="A0A1B6JNQ2"/>
<feature type="compositionally biased region" description="Low complexity" evidence="1">
    <location>
        <begin position="86"/>
        <end position="135"/>
    </location>
</feature>
<sequence>ISLLWLDLKNLLGWRGALWRTTQFHPSGDRTAKSDSSDNMVYESDFYTSRRPYSRPTITSYSVTTPRHYVVTDTPERPRRAEEQYSYSYTAQTESSSSSSRPGSSSVPSRAYSSSSERVSRSSGSGPESYSYSTERSSRSSDYPGSYNASYSSTTSGRLPHGTTYRHFSYRV</sequence>
<feature type="compositionally biased region" description="Polar residues" evidence="1">
    <location>
        <begin position="147"/>
        <end position="157"/>
    </location>
</feature>
<evidence type="ECO:0000256" key="1">
    <source>
        <dbReference type="SAM" id="MobiDB-lite"/>
    </source>
</evidence>
<proteinExistence type="predicted"/>
<evidence type="ECO:0000313" key="2">
    <source>
        <dbReference type="EMBL" id="JAT00907.1"/>
    </source>
</evidence>
<organism evidence="2">
    <name type="scientific">Homalodisca liturata</name>
    <dbReference type="NCBI Taxonomy" id="320908"/>
    <lineage>
        <taxon>Eukaryota</taxon>
        <taxon>Metazoa</taxon>
        <taxon>Ecdysozoa</taxon>
        <taxon>Arthropoda</taxon>
        <taxon>Hexapoda</taxon>
        <taxon>Insecta</taxon>
        <taxon>Pterygota</taxon>
        <taxon>Neoptera</taxon>
        <taxon>Paraneoptera</taxon>
        <taxon>Hemiptera</taxon>
        <taxon>Auchenorrhyncha</taxon>
        <taxon>Membracoidea</taxon>
        <taxon>Cicadellidae</taxon>
        <taxon>Cicadellinae</taxon>
        <taxon>Proconiini</taxon>
        <taxon>Homalodisca</taxon>
    </lineage>
</organism>
<dbReference type="EMBL" id="GECU01006800">
    <property type="protein sequence ID" value="JAT00907.1"/>
    <property type="molecule type" value="Transcribed_RNA"/>
</dbReference>